<protein>
    <recommendedName>
        <fullName evidence="6">Vesicular, overexpressed in cancer, prosurvival protein 1</fullName>
    </recommendedName>
</protein>
<feature type="transmembrane region" description="Helical" evidence="2">
    <location>
        <begin position="59"/>
        <end position="84"/>
    </location>
</feature>
<accession>A0AA35R7P4</accession>
<reference evidence="4" key="1">
    <citation type="submission" date="2023-03" db="EMBL/GenBank/DDBJ databases">
        <authorList>
            <person name="Steffen K."/>
            <person name="Cardenas P."/>
        </authorList>
    </citation>
    <scope>NUCLEOTIDE SEQUENCE</scope>
</reference>
<feature type="chain" id="PRO_5041224399" description="Vesicular, overexpressed in cancer, prosurvival protein 1" evidence="3">
    <location>
        <begin position="29"/>
        <end position="170"/>
    </location>
</feature>
<keyword evidence="2" id="KW-0812">Transmembrane</keyword>
<keyword evidence="2" id="KW-1133">Transmembrane helix</keyword>
<evidence type="ECO:0008006" key="6">
    <source>
        <dbReference type="Google" id="ProtNLM"/>
    </source>
</evidence>
<evidence type="ECO:0000313" key="5">
    <source>
        <dbReference type="Proteomes" id="UP001174909"/>
    </source>
</evidence>
<sequence length="170" mass="18957">MAGRGEGGLSVLWSTSLLLVVKLHLVSAEFCQSERASWQCACGCCEDYDYCCVSCASYWYAWLLLTLFFLVCICACLGCGSYGYRRYRQPLGMSSYIVGQTPRSTYAPPSEADKLNQRRPSSYQPYTTVTPATGHHDYQYPTTDTGYHGNQSEMPPPYNPSQPPPPYSAH</sequence>
<dbReference type="EMBL" id="CASHTH010000677">
    <property type="protein sequence ID" value="CAI8006315.1"/>
    <property type="molecule type" value="Genomic_DNA"/>
</dbReference>
<dbReference type="AlphaFoldDB" id="A0AA35R7P4"/>
<feature type="compositionally biased region" description="Polar residues" evidence="1">
    <location>
        <begin position="140"/>
        <end position="153"/>
    </location>
</feature>
<feature type="region of interest" description="Disordered" evidence="1">
    <location>
        <begin position="102"/>
        <end position="170"/>
    </location>
</feature>
<evidence type="ECO:0000256" key="1">
    <source>
        <dbReference type="SAM" id="MobiDB-lite"/>
    </source>
</evidence>
<gene>
    <name evidence="4" type="ORF">GBAR_LOCUS4644</name>
</gene>
<evidence type="ECO:0000313" key="4">
    <source>
        <dbReference type="EMBL" id="CAI8006315.1"/>
    </source>
</evidence>
<feature type="compositionally biased region" description="Pro residues" evidence="1">
    <location>
        <begin position="154"/>
        <end position="170"/>
    </location>
</feature>
<organism evidence="4 5">
    <name type="scientific">Geodia barretti</name>
    <name type="common">Barrett's horny sponge</name>
    <dbReference type="NCBI Taxonomy" id="519541"/>
    <lineage>
        <taxon>Eukaryota</taxon>
        <taxon>Metazoa</taxon>
        <taxon>Porifera</taxon>
        <taxon>Demospongiae</taxon>
        <taxon>Heteroscleromorpha</taxon>
        <taxon>Tetractinellida</taxon>
        <taxon>Astrophorina</taxon>
        <taxon>Geodiidae</taxon>
        <taxon>Geodia</taxon>
    </lineage>
</organism>
<feature type="signal peptide" evidence="3">
    <location>
        <begin position="1"/>
        <end position="28"/>
    </location>
</feature>
<dbReference type="Proteomes" id="UP001174909">
    <property type="component" value="Unassembled WGS sequence"/>
</dbReference>
<evidence type="ECO:0000256" key="3">
    <source>
        <dbReference type="SAM" id="SignalP"/>
    </source>
</evidence>
<feature type="compositionally biased region" description="Polar residues" evidence="1">
    <location>
        <begin position="118"/>
        <end position="131"/>
    </location>
</feature>
<proteinExistence type="predicted"/>
<keyword evidence="2" id="KW-0472">Membrane</keyword>
<keyword evidence="3" id="KW-0732">Signal</keyword>
<keyword evidence="5" id="KW-1185">Reference proteome</keyword>
<comment type="caution">
    <text evidence="4">The sequence shown here is derived from an EMBL/GenBank/DDBJ whole genome shotgun (WGS) entry which is preliminary data.</text>
</comment>
<evidence type="ECO:0000256" key="2">
    <source>
        <dbReference type="SAM" id="Phobius"/>
    </source>
</evidence>
<name>A0AA35R7P4_GEOBA</name>